<keyword evidence="4 11" id="KW-0378">Hydrolase</keyword>
<dbReference type="InterPro" id="IPR052288">
    <property type="entry name" value="GH45_Enzymes"/>
</dbReference>
<evidence type="ECO:0000256" key="1">
    <source>
        <dbReference type="ARBA" id="ARBA00000966"/>
    </source>
</evidence>
<evidence type="ECO:0000313" key="12">
    <source>
        <dbReference type="Proteomes" id="UP001283341"/>
    </source>
</evidence>
<comment type="caution">
    <text evidence="11">The sequence shown here is derived from an EMBL/GenBank/DDBJ whole genome shotgun (WGS) entry which is preliminary data.</text>
</comment>
<dbReference type="GO" id="GO:0008810">
    <property type="term" value="F:cellulase activity"/>
    <property type="evidence" value="ECO:0007669"/>
    <property type="project" value="UniProtKB-EC"/>
</dbReference>
<keyword evidence="6" id="KW-0119">Carbohydrate metabolism</keyword>
<dbReference type="PANTHER" id="PTHR39730:SF1">
    <property type="entry name" value="ENDOGLUCANASE 1"/>
    <property type="match status" value="1"/>
</dbReference>
<evidence type="ECO:0000256" key="9">
    <source>
        <dbReference type="SAM" id="SignalP"/>
    </source>
</evidence>
<keyword evidence="9" id="KW-0732">Signal</keyword>
<dbReference type="Pfam" id="PF02015">
    <property type="entry name" value="Glyco_hydro_45"/>
    <property type="match status" value="1"/>
</dbReference>
<evidence type="ECO:0000256" key="6">
    <source>
        <dbReference type="ARBA" id="ARBA00023277"/>
    </source>
</evidence>
<accession>A0AAE0HZD0</accession>
<dbReference type="Gene3D" id="2.40.40.10">
    <property type="entry name" value="RlpA-like domain"/>
    <property type="match status" value="1"/>
</dbReference>
<name>A0AAE0HZD0_9PEZI</name>
<evidence type="ECO:0000259" key="10">
    <source>
        <dbReference type="Pfam" id="PF02015"/>
    </source>
</evidence>
<keyword evidence="5" id="KW-0136">Cellulose degradation</keyword>
<feature type="chain" id="PRO_5041933110" description="cellulase" evidence="9">
    <location>
        <begin position="21"/>
        <end position="225"/>
    </location>
</feature>
<dbReference type="Proteomes" id="UP001283341">
    <property type="component" value="Unassembled WGS sequence"/>
</dbReference>
<reference evidence="11" key="2">
    <citation type="submission" date="2023-06" db="EMBL/GenBank/DDBJ databases">
        <authorList>
            <consortium name="Lawrence Berkeley National Laboratory"/>
            <person name="Haridas S."/>
            <person name="Hensen N."/>
            <person name="Bonometti L."/>
            <person name="Westerberg I."/>
            <person name="Brannstrom I.O."/>
            <person name="Guillou S."/>
            <person name="Cros-Aarteil S."/>
            <person name="Calhoun S."/>
            <person name="Kuo A."/>
            <person name="Mondo S."/>
            <person name="Pangilinan J."/>
            <person name="Riley R."/>
            <person name="Labutti K."/>
            <person name="Andreopoulos B."/>
            <person name="Lipzen A."/>
            <person name="Chen C."/>
            <person name="Yanf M."/>
            <person name="Daum C."/>
            <person name="Ng V."/>
            <person name="Clum A."/>
            <person name="Steindorff A."/>
            <person name="Ohm R."/>
            <person name="Martin F."/>
            <person name="Silar P."/>
            <person name="Natvig D."/>
            <person name="Lalanne C."/>
            <person name="Gautier V."/>
            <person name="Ament-Velasquez S.L."/>
            <person name="Kruys A."/>
            <person name="Hutchinson M.I."/>
            <person name="Powell A.J."/>
            <person name="Barry K."/>
            <person name="Miller A.N."/>
            <person name="Grigoriev I.V."/>
            <person name="Debuchy R."/>
            <person name="Gladieux P."/>
            <person name="Thoren M.H."/>
            <person name="Johannesson H."/>
        </authorList>
    </citation>
    <scope>NUCLEOTIDE SEQUENCE</scope>
    <source>
        <strain evidence="11">CBS 118394</strain>
    </source>
</reference>
<feature type="domain" description="Glycosyl hydrolases family 45 active site" evidence="10">
    <location>
        <begin position="23"/>
        <end position="223"/>
    </location>
</feature>
<sequence>MRFHTVSLAALAACVPFTNAATGRSFTGWDCCKPACAWKTNLRNVQGSPKVCDINNNPLLNGLDAETGCKSNGNGYLCDTYVPVPVTETLSYGFATMGGAGNCCKCFQLTWTGGNARGKQMVVQAINSFGDGASGEVKANDIVILTPGGGNGPNDSGCRSQYGRNWGSSGGGVASGADCANLPQNLQGGCYWRYNWARGSVNTWNIEYQQVTCPSRLTSISGCSA</sequence>
<dbReference type="SUPFAM" id="SSF50685">
    <property type="entry name" value="Barwin-like endoglucanases"/>
    <property type="match status" value="1"/>
</dbReference>
<dbReference type="EMBL" id="JAUEDM010000006">
    <property type="protein sequence ID" value="KAK3315434.1"/>
    <property type="molecule type" value="Genomic_DNA"/>
</dbReference>
<dbReference type="InterPro" id="IPR000334">
    <property type="entry name" value="Glyco_hydro_45"/>
</dbReference>
<evidence type="ECO:0000256" key="3">
    <source>
        <dbReference type="ARBA" id="ARBA00012601"/>
    </source>
</evidence>
<evidence type="ECO:0000256" key="2">
    <source>
        <dbReference type="ARBA" id="ARBA00007793"/>
    </source>
</evidence>
<feature type="signal peptide" evidence="9">
    <location>
        <begin position="1"/>
        <end position="20"/>
    </location>
</feature>
<dbReference type="InterPro" id="IPR036908">
    <property type="entry name" value="RlpA-like_sf"/>
</dbReference>
<evidence type="ECO:0000256" key="8">
    <source>
        <dbReference type="ARBA" id="ARBA00023326"/>
    </source>
</evidence>
<gene>
    <name evidence="11" type="ORF">B0H66DRAFT_606319</name>
</gene>
<keyword evidence="12" id="KW-1185">Reference proteome</keyword>
<evidence type="ECO:0000256" key="5">
    <source>
        <dbReference type="ARBA" id="ARBA00023001"/>
    </source>
</evidence>
<dbReference type="AlphaFoldDB" id="A0AAE0HZD0"/>
<dbReference type="PANTHER" id="PTHR39730">
    <property type="entry name" value="ENDOGLUCANASE 1"/>
    <property type="match status" value="1"/>
</dbReference>
<keyword evidence="7" id="KW-0326">Glycosidase</keyword>
<keyword evidence="8" id="KW-0624">Polysaccharide degradation</keyword>
<proteinExistence type="inferred from homology"/>
<evidence type="ECO:0000256" key="4">
    <source>
        <dbReference type="ARBA" id="ARBA00022801"/>
    </source>
</evidence>
<evidence type="ECO:0000256" key="7">
    <source>
        <dbReference type="ARBA" id="ARBA00023295"/>
    </source>
</evidence>
<comment type="catalytic activity">
    <reaction evidence="1">
        <text>Endohydrolysis of (1-&gt;4)-beta-D-glucosidic linkages in cellulose, lichenin and cereal beta-D-glucans.</text>
        <dbReference type="EC" id="3.2.1.4"/>
    </reaction>
</comment>
<protein>
    <recommendedName>
        <fullName evidence="3">cellulase</fullName>
        <ecNumber evidence="3">3.2.1.4</ecNumber>
    </recommendedName>
</protein>
<reference evidence="11" key="1">
    <citation type="journal article" date="2023" name="Mol. Phylogenet. Evol.">
        <title>Genome-scale phylogeny and comparative genomics of the fungal order Sordariales.</title>
        <authorList>
            <person name="Hensen N."/>
            <person name="Bonometti L."/>
            <person name="Westerberg I."/>
            <person name="Brannstrom I.O."/>
            <person name="Guillou S."/>
            <person name="Cros-Aarteil S."/>
            <person name="Calhoun S."/>
            <person name="Haridas S."/>
            <person name="Kuo A."/>
            <person name="Mondo S."/>
            <person name="Pangilinan J."/>
            <person name="Riley R."/>
            <person name="LaButti K."/>
            <person name="Andreopoulos B."/>
            <person name="Lipzen A."/>
            <person name="Chen C."/>
            <person name="Yan M."/>
            <person name="Daum C."/>
            <person name="Ng V."/>
            <person name="Clum A."/>
            <person name="Steindorff A."/>
            <person name="Ohm R.A."/>
            <person name="Martin F."/>
            <person name="Silar P."/>
            <person name="Natvig D.O."/>
            <person name="Lalanne C."/>
            <person name="Gautier V."/>
            <person name="Ament-Velasquez S.L."/>
            <person name="Kruys A."/>
            <person name="Hutchinson M.I."/>
            <person name="Powell A.J."/>
            <person name="Barry K."/>
            <person name="Miller A.N."/>
            <person name="Grigoriev I.V."/>
            <person name="Debuchy R."/>
            <person name="Gladieux P."/>
            <person name="Hiltunen Thoren M."/>
            <person name="Johannesson H."/>
        </authorList>
    </citation>
    <scope>NUCLEOTIDE SEQUENCE</scope>
    <source>
        <strain evidence="11">CBS 118394</strain>
    </source>
</reference>
<comment type="similarity">
    <text evidence="2">Belongs to the glycosyl hydrolase 45 (cellulase K) family.</text>
</comment>
<evidence type="ECO:0000313" key="11">
    <source>
        <dbReference type="EMBL" id="KAK3315434.1"/>
    </source>
</evidence>
<dbReference type="GO" id="GO:0030245">
    <property type="term" value="P:cellulose catabolic process"/>
    <property type="evidence" value="ECO:0007669"/>
    <property type="project" value="UniProtKB-KW"/>
</dbReference>
<dbReference type="EC" id="3.2.1.4" evidence="3"/>
<organism evidence="11 12">
    <name type="scientific">Apodospora peruviana</name>
    <dbReference type="NCBI Taxonomy" id="516989"/>
    <lineage>
        <taxon>Eukaryota</taxon>
        <taxon>Fungi</taxon>
        <taxon>Dikarya</taxon>
        <taxon>Ascomycota</taxon>
        <taxon>Pezizomycotina</taxon>
        <taxon>Sordariomycetes</taxon>
        <taxon>Sordariomycetidae</taxon>
        <taxon>Sordariales</taxon>
        <taxon>Lasiosphaeriaceae</taxon>
        <taxon>Apodospora</taxon>
    </lineage>
</organism>